<keyword evidence="4" id="KW-1185">Reference proteome</keyword>
<dbReference type="RefSeq" id="XP_002108233.1">
    <property type="nucleotide sequence ID" value="XM_002108197.1"/>
</dbReference>
<gene>
    <name evidence="3" type="ORF">TRIADDRAFT_52507</name>
</gene>
<keyword evidence="1" id="KW-0175">Coiled coil</keyword>
<reference evidence="3 4" key="1">
    <citation type="journal article" date="2008" name="Nature">
        <title>The Trichoplax genome and the nature of placozoans.</title>
        <authorList>
            <person name="Srivastava M."/>
            <person name="Begovic E."/>
            <person name="Chapman J."/>
            <person name="Putnam N.H."/>
            <person name="Hellsten U."/>
            <person name="Kawashima T."/>
            <person name="Kuo A."/>
            <person name="Mitros T."/>
            <person name="Salamov A."/>
            <person name="Carpenter M.L."/>
            <person name="Signorovitch A.Y."/>
            <person name="Moreno M.A."/>
            <person name="Kamm K."/>
            <person name="Grimwood J."/>
            <person name="Schmutz J."/>
            <person name="Shapiro H."/>
            <person name="Grigoriev I.V."/>
            <person name="Buss L.W."/>
            <person name="Schierwater B."/>
            <person name="Dellaporta S.L."/>
            <person name="Rokhsar D.S."/>
        </authorList>
    </citation>
    <scope>NUCLEOTIDE SEQUENCE [LARGE SCALE GENOMIC DNA]</scope>
    <source>
        <strain evidence="3 4">Grell-BS-1999</strain>
    </source>
</reference>
<feature type="compositionally biased region" description="Polar residues" evidence="2">
    <location>
        <begin position="58"/>
        <end position="67"/>
    </location>
</feature>
<proteinExistence type="predicted"/>
<dbReference type="InParanoid" id="B3RIS3"/>
<evidence type="ECO:0000256" key="1">
    <source>
        <dbReference type="SAM" id="Coils"/>
    </source>
</evidence>
<evidence type="ECO:0000256" key="2">
    <source>
        <dbReference type="SAM" id="MobiDB-lite"/>
    </source>
</evidence>
<dbReference type="HOGENOM" id="CLU_1339103_0_0_1"/>
<feature type="region of interest" description="Disordered" evidence="2">
    <location>
        <begin position="1"/>
        <end position="67"/>
    </location>
</feature>
<organism evidence="3 4">
    <name type="scientific">Trichoplax adhaerens</name>
    <name type="common">Trichoplax reptans</name>
    <dbReference type="NCBI Taxonomy" id="10228"/>
    <lineage>
        <taxon>Eukaryota</taxon>
        <taxon>Metazoa</taxon>
        <taxon>Placozoa</taxon>
        <taxon>Uniplacotomia</taxon>
        <taxon>Trichoplacea</taxon>
        <taxon>Trichoplacidae</taxon>
        <taxon>Trichoplax</taxon>
    </lineage>
</organism>
<evidence type="ECO:0000313" key="4">
    <source>
        <dbReference type="Proteomes" id="UP000009022"/>
    </source>
</evidence>
<dbReference type="Proteomes" id="UP000009022">
    <property type="component" value="Unassembled WGS sequence"/>
</dbReference>
<dbReference type="EMBL" id="DS985241">
    <property type="protein sequence ID" value="EDV29031.1"/>
    <property type="molecule type" value="Genomic_DNA"/>
</dbReference>
<dbReference type="KEGG" id="tad:TRIADDRAFT_52507"/>
<dbReference type="AlphaFoldDB" id="B3RIS3"/>
<feature type="compositionally biased region" description="Polar residues" evidence="2">
    <location>
        <begin position="41"/>
        <end position="51"/>
    </location>
</feature>
<accession>B3RIS3</accession>
<feature type="coiled-coil region" evidence="1">
    <location>
        <begin position="99"/>
        <end position="168"/>
    </location>
</feature>
<feature type="compositionally biased region" description="Basic and acidic residues" evidence="2">
    <location>
        <begin position="1"/>
        <end position="40"/>
    </location>
</feature>
<protein>
    <submittedName>
        <fullName evidence="3">Uncharacterized protein</fullName>
    </submittedName>
</protein>
<evidence type="ECO:0000313" key="3">
    <source>
        <dbReference type="EMBL" id="EDV29031.1"/>
    </source>
</evidence>
<dbReference type="CTD" id="6750188"/>
<dbReference type="GeneID" id="6750188"/>
<name>B3RIS3_TRIAD</name>
<sequence length="205" mass="23615">MNNIDKVRALKERQQNWMRERAREKGSKNDEDYTTGDEHPSNFQPSRSKTYLSDVGNPENSRLNPASVHNDSSALLVNLHTSNQRGTKAYSSNNSSHDYETLELRCEVLNAEIDNIHESMSELSLRQSLQMKTIKGIEIEKETIRDKIAQLEKQLQDKDNEILQCTTKFEDLEVERSKYATKIELIERTLTELEAIKASIKSTSR</sequence>